<dbReference type="SUPFAM" id="SSF55811">
    <property type="entry name" value="Nudix"/>
    <property type="match status" value="1"/>
</dbReference>
<evidence type="ECO:0000256" key="7">
    <source>
        <dbReference type="ARBA" id="ARBA00035190"/>
    </source>
</evidence>
<evidence type="ECO:0000256" key="2">
    <source>
        <dbReference type="ARBA" id="ARBA00009070"/>
    </source>
</evidence>
<dbReference type="RefSeq" id="XP_031443374.1">
    <property type="nucleotide sequence ID" value="XM_031587514.2"/>
</dbReference>
<dbReference type="FunFam" id="3.90.79.10:FF:000018">
    <property type="entry name" value="39S ribosomal protein L46, mitochondrial"/>
    <property type="match status" value="1"/>
</dbReference>
<dbReference type="AlphaFoldDB" id="A0A6P8GVZ3"/>
<evidence type="ECO:0000313" key="11">
    <source>
        <dbReference type="RefSeq" id="XP_031443374.1"/>
    </source>
</evidence>
<dbReference type="GeneID" id="105893054"/>
<reference evidence="11" key="1">
    <citation type="submission" date="2025-08" db="UniProtKB">
        <authorList>
            <consortium name="RefSeq"/>
        </authorList>
    </citation>
    <scope>IDENTIFICATION</scope>
</reference>
<evidence type="ECO:0000256" key="1">
    <source>
        <dbReference type="ARBA" id="ARBA00004173"/>
    </source>
</evidence>
<evidence type="ECO:0000313" key="10">
    <source>
        <dbReference type="Proteomes" id="UP000515152"/>
    </source>
</evidence>
<dbReference type="InterPro" id="IPR015797">
    <property type="entry name" value="NUDIX_hydrolase-like_dom_sf"/>
</dbReference>
<gene>
    <name evidence="11" type="primary">mrpl46</name>
</gene>
<proteinExistence type="inferred from homology"/>
<organism evidence="10 11">
    <name type="scientific">Clupea harengus</name>
    <name type="common">Atlantic herring</name>
    <dbReference type="NCBI Taxonomy" id="7950"/>
    <lineage>
        <taxon>Eukaryota</taxon>
        <taxon>Metazoa</taxon>
        <taxon>Chordata</taxon>
        <taxon>Craniata</taxon>
        <taxon>Vertebrata</taxon>
        <taxon>Euteleostomi</taxon>
        <taxon>Actinopterygii</taxon>
        <taxon>Neopterygii</taxon>
        <taxon>Teleostei</taxon>
        <taxon>Clupei</taxon>
        <taxon>Clupeiformes</taxon>
        <taxon>Clupeoidei</taxon>
        <taxon>Clupeidae</taxon>
        <taxon>Clupea</taxon>
    </lineage>
</organism>
<evidence type="ECO:0000259" key="9">
    <source>
        <dbReference type="Pfam" id="PF11788"/>
    </source>
</evidence>
<dbReference type="GO" id="GO:0005762">
    <property type="term" value="C:mitochondrial large ribosomal subunit"/>
    <property type="evidence" value="ECO:0007669"/>
    <property type="project" value="TreeGrafter"/>
</dbReference>
<dbReference type="InterPro" id="IPR040008">
    <property type="entry name" value="Ribosomal_mL46"/>
</dbReference>
<dbReference type="CTD" id="26589"/>
<evidence type="ECO:0000256" key="6">
    <source>
        <dbReference type="ARBA" id="ARBA00023274"/>
    </source>
</evidence>
<dbReference type="GO" id="GO:0003735">
    <property type="term" value="F:structural constituent of ribosome"/>
    <property type="evidence" value="ECO:0007669"/>
    <property type="project" value="InterPro"/>
</dbReference>
<keyword evidence="6" id="KW-0687">Ribonucleoprotein</keyword>
<dbReference type="KEGG" id="char:105893054"/>
<evidence type="ECO:0000256" key="3">
    <source>
        <dbReference type="ARBA" id="ARBA00022946"/>
    </source>
</evidence>
<dbReference type="PANTHER" id="PTHR13124:SF12">
    <property type="entry name" value="LARGE RIBOSOMAL SUBUNIT PROTEIN ML46"/>
    <property type="match status" value="1"/>
</dbReference>
<feature type="domain" description="Large ribosomal subunit protein mL46 N-terminal" evidence="9">
    <location>
        <begin position="55"/>
        <end position="147"/>
    </location>
</feature>
<keyword evidence="3" id="KW-0809">Transit peptide</keyword>
<comment type="similarity">
    <text evidence="2">Belongs to the mitochondrion-specific ribosomal protein mL46 family.</text>
</comment>
<dbReference type="PANTHER" id="PTHR13124">
    <property type="entry name" value="39S RIBOSOMAL PROTEIN L46, MITOCHONDRIAL PRECURSOR-RELATED"/>
    <property type="match status" value="1"/>
</dbReference>
<evidence type="ECO:0000256" key="5">
    <source>
        <dbReference type="ARBA" id="ARBA00023128"/>
    </source>
</evidence>
<sequence>MAAPCVGMTVRSMWQFRNINGLPTTLLKGVRHFSSSWQCSSAVKLKIEQHKPSPWKLYGAVCLQRLPVVSQDPNPIEQKFEDLLQQMELERSLLSDHELRLLEDTERMSRKQEEDYDSDEEDHINQEIVTALDDEDAWEQKLKRFQPAVRSKGVAETDHSSLGRCLSDSVVMLVQQEVGREKVWLLPQLQWTAGETLKQTAERALASLPGTDLKARFLGNSPCGVYKYKFPKSIQTESCVGAKIFFFKALLSSGTNPTSENGGFVWVTKSELKEYLKPDYLKQADRFILGL</sequence>
<name>A0A6P8GVZ3_CLUHA</name>
<keyword evidence="5" id="KW-0496">Mitochondrion</keyword>
<protein>
    <recommendedName>
        <fullName evidence="7">Large ribosomal subunit protein mL46</fullName>
    </recommendedName>
    <alternativeName>
        <fullName evidence="8">39S ribosomal protein L46, mitochondrial</fullName>
    </alternativeName>
</protein>
<keyword evidence="10" id="KW-1185">Reference proteome</keyword>
<dbReference type="GO" id="GO:0005743">
    <property type="term" value="C:mitochondrial inner membrane"/>
    <property type="evidence" value="ECO:0007669"/>
    <property type="project" value="UniProtKB-ARBA"/>
</dbReference>
<accession>A0A6P8GVZ3</accession>
<keyword evidence="4 11" id="KW-0689">Ribosomal protein</keyword>
<dbReference type="InterPro" id="IPR021757">
    <property type="entry name" value="Ribosomal_mL46_N"/>
</dbReference>
<dbReference type="CDD" id="cd04661">
    <property type="entry name" value="NUDIX_MRP_L46"/>
    <property type="match status" value="1"/>
</dbReference>
<dbReference type="Gene3D" id="3.90.79.10">
    <property type="entry name" value="Nucleoside Triphosphate Pyrophosphohydrolase"/>
    <property type="match status" value="1"/>
</dbReference>
<dbReference type="Pfam" id="PF11788">
    <property type="entry name" value="MRP-L46"/>
    <property type="match status" value="1"/>
</dbReference>
<comment type="subcellular location">
    <subcellularLocation>
        <location evidence="1">Mitochondrion</location>
    </subcellularLocation>
</comment>
<evidence type="ECO:0000256" key="8">
    <source>
        <dbReference type="ARBA" id="ARBA00035534"/>
    </source>
</evidence>
<evidence type="ECO:0000256" key="4">
    <source>
        <dbReference type="ARBA" id="ARBA00022980"/>
    </source>
</evidence>
<dbReference type="Proteomes" id="UP000515152">
    <property type="component" value="Chromosome 20"/>
</dbReference>
<dbReference type="InterPro" id="IPR033650">
    <property type="entry name" value="Ribosomal_mL46_NUDIX"/>
</dbReference>
<dbReference type="OrthoDB" id="194611at2759"/>